<dbReference type="InterPro" id="IPR051060">
    <property type="entry name" value="Carbamoyltrans_HypF-like"/>
</dbReference>
<dbReference type="Proteomes" id="UP000249396">
    <property type="component" value="Unassembled WGS sequence"/>
</dbReference>
<dbReference type="PANTHER" id="PTHR42959:SF1">
    <property type="entry name" value="CARBAMOYLTRANSFERASE HYPF"/>
    <property type="match status" value="1"/>
</dbReference>
<proteinExistence type="predicted"/>
<dbReference type="Gene3D" id="3.30.420.40">
    <property type="match status" value="1"/>
</dbReference>
<protein>
    <recommendedName>
        <fullName evidence="1">Carbamoyltransferase Kae1-like domain-containing protein</fullName>
    </recommendedName>
</protein>
<dbReference type="GO" id="GO:0051604">
    <property type="term" value="P:protein maturation"/>
    <property type="evidence" value="ECO:0007669"/>
    <property type="project" value="TreeGrafter"/>
</dbReference>
<gene>
    <name evidence="2" type="ORF">DM484_28535</name>
</gene>
<feature type="domain" description="Carbamoyltransferase Kae1-like" evidence="1">
    <location>
        <begin position="2"/>
        <end position="200"/>
    </location>
</feature>
<dbReference type="PANTHER" id="PTHR42959">
    <property type="entry name" value="CARBAMOYLTRANSFERASE"/>
    <property type="match status" value="1"/>
</dbReference>
<dbReference type="GO" id="GO:0016743">
    <property type="term" value="F:carboxyl- or carbamoyltransferase activity"/>
    <property type="evidence" value="ECO:0007669"/>
    <property type="project" value="TreeGrafter"/>
</dbReference>
<evidence type="ECO:0000313" key="2">
    <source>
        <dbReference type="EMBL" id="PZN70343.1"/>
    </source>
</evidence>
<dbReference type="InterPro" id="IPR055128">
    <property type="entry name" value="HypF_C_2"/>
</dbReference>
<dbReference type="AlphaFoldDB" id="A0A2W4QDT1"/>
<evidence type="ECO:0000259" key="1">
    <source>
        <dbReference type="Pfam" id="PF22521"/>
    </source>
</evidence>
<organism evidence="2 3">
    <name type="scientific">Candidatus Methylumidiphilus alinenensis</name>
    <dbReference type="NCBI Taxonomy" id="2202197"/>
    <lineage>
        <taxon>Bacteria</taxon>
        <taxon>Pseudomonadati</taxon>
        <taxon>Pseudomonadota</taxon>
        <taxon>Gammaproteobacteria</taxon>
        <taxon>Methylococcales</taxon>
        <taxon>Candidatus Methylumidiphilus</taxon>
    </lineage>
</organism>
<dbReference type="Pfam" id="PF22521">
    <property type="entry name" value="HypF_C_2"/>
    <property type="match status" value="1"/>
</dbReference>
<name>A0A2W4QDT1_9GAMM</name>
<comment type="caution">
    <text evidence="2">The sequence shown here is derived from an EMBL/GenBank/DDBJ whole genome shotgun (WGS) entry which is preliminary data.</text>
</comment>
<evidence type="ECO:0000313" key="3">
    <source>
        <dbReference type="Proteomes" id="UP000249396"/>
    </source>
</evidence>
<accession>A0A2W4QDT1</accession>
<reference evidence="2 3" key="1">
    <citation type="journal article" date="2018" name="Aquat. Microb. Ecol.">
        <title>Gammaproteobacterial methanotrophs dominate.</title>
        <authorList>
            <person name="Rissanen A.J."/>
            <person name="Saarenheimo J."/>
            <person name="Tiirola M."/>
            <person name="Peura S."/>
            <person name="Aalto S.L."/>
            <person name="Karvinen A."/>
            <person name="Nykanen H."/>
        </authorList>
    </citation>
    <scope>NUCLEOTIDE SEQUENCE [LARGE SCALE GENOMIC DNA]</scope>
    <source>
        <strain evidence="2">AMbin10</strain>
    </source>
</reference>
<dbReference type="EMBL" id="QJPH01000557">
    <property type="protein sequence ID" value="PZN70343.1"/>
    <property type="molecule type" value="Genomic_DNA"/>
</dbReference>
<sequence length="210" mass="22766">MRPFRLLGGDKASREPWRCGLALCLEMGIAWKSCPKDTELLVHAWERQLHCPVSSSVGRLFDAAAALTGLSMDASFEGQAAMRLEALSEPIDEYIELPLLGDSSGLWRADWGPLLPMLMDDTLSIAERGSLFHASLARLIVAQAVKIREGQGLNKVGLTGGVFQNRLLTEQATRLLAQQGFEVFLPTEIPANDAGISYGQVIEAAAQTMG</sequence>
<dbReference type="GO" id="GO:0008270">
    <property type="term" value="F:zinc ion binding"/>
    <property type="evidence" value="ECO:0007669"/>
    <property type="project" value="TreeGrafter"/>
</dbReference>